<name>A0A918UEH5_9SPHN</name>
<dbReference type="InterPro" id="IPR017926">
    <property type="entry name" value="GATASE"/>
</dbReference>
<keyword evidence="3" id="KW-1185">Reference proteome</keyword>
<dbReference type="PANTHER" id="PTHR42695:SF5">
    <property type="entry name" value="GLUTAMINE AMIDOTRANSFERASE YLR126C-RELATED"/>
    <property type="match status" value="1"/>
</dbReference>
<evidence type="ECO:0000313" key="2">
    <source>
        <dbReference type="EMBL" id="GGY96883.1"/>
    </source>
</evidence>
<dbReference type="GO" id="GO:0005829">
    <property type="term" value="C:cytosol"/>
    <property type="evidence" value="ECO:0007669"/>
    <property type="project" value="TreeGrafter"/>
</dbReference>
<dbReference type="InterPro" id="IPR029062">
    <property type="entry name" value="Class_I_gatase-like"/>
</dbReference>
<dbReference type="PANTHER" id="PTHR42695">
    <property type="entry name" value="GLUTAMINE AMIDOTRANSFERASE YLR126C-RELATED"/>
    <property type="match status" value="1"/>
</dbReference>
<evidence type="ECO:0000259" key="1">
    <source>
        <dbReference type="Pfam" id="PF00117"/>
    </source>
</evidence>
<evidence type="ECO:0000313" key="3">
    <source>
        <dbReference type="Proteomes" id="UP000648075"/>
    </source>
</evidence>
<reference evidence="2" key="1">
    <citation type="journal article" date="2014" name="Int. J. Syst. Evol. Microbiol.">
        <title>Complete genome sequence of Corynebacterium casei LMG S-19264T (=DSM 44701T), isolated from a smear-ripened cheese.</title>
        <authorList>
            <consortium name="US DOE Joint Genome Institute (JGI-PGF)"/>
            <person name="Walter F."/>
            <person name="Albersmeier A."/>
            <person name="Kalinowski J."/>
            <person name="Ruckert C."/>
        </authorList>
    </citation>
    <scope>NUCLEOTIDE SEQUENCE</scope>
    <source>
        <strain evidence="2">KCTC 32255</strain>
    </source>
</reference>
<dbReference type="CDD" id="cd01741">
    <property type="entry name" value="GATase1_1"/>
    <property type="match status" value="1"/>
</dbReference>
<proteinExistence type="predicted"/>
<reference evidence="2" key="2">
    <citation type="submission" date="2020-09" db="EMBL/GenBank/DDBJ databases">
        <authorList>
            <person name="Sun Q."/>
            <person name="Kim S."/>
        </authorList>
    </citation>
    <scope>NUCLEOTIDE SEQUENCE</scope>
    <source>
        <strain evidence="2">KCTC 32255</strain>
    </source>
</reference>
<dbReference type="AlphaFoldDB" id="A0A918UEH5"/>
<accession>A0A918UEH5</accession>
<dbReference type="InterPro" id="IPR044992">
    <property type="entry name" value="ChyE-like"/>
</dbReference>
<dbReference type="Pfam" id="PF00117">
    <property type="entry name" value="GATase"/>
    <property type="match status" value="1"/>
</dbReference>
<comment type="caution">
    <text evidence="2">The sequence shown here is derived from an EMBL/GenBank/DDBJ whole genome shotgun (WGS) entry which is preliminary data.</text>
</comment>
<dbReference type="Proteomes" id="UP000648075">
    <property type="component" value="Unassembled WGS sequence"/>
</dbReference>
<feature type="domain" description="Glutamine amidotransferase" evidence="1">
    <location>
        <begin position="30"/>
        <end position="194"/>
    </location>
</feature>
<protein>
    <submittedName>
        <fullName evidence="2">GMP synthase</fullName>
    </submittedName>
</protein>
<dbReference type="PROSITE" id="PS51273">
    <property type="entry name" value="GATASE_TYPE_1"/>
    <property type="match status" value="1"/>
</dbReference>
<sequence length="238" mass="25758">MAYSSAVKTALIIRHVPHEGVAGYRQPIEAAGYSVSRVDVTDPEFSSLDLREPDLLIMMGGPMGVYEQDAHPWITCQMRRLSLRLMADRPTLGVCFGAQMIAGALGATVYPGATKEVGFHPVSVDTSVADNPLSHIDAVPVLHWHGDTFTRPDGVEMLGSTSAYDHQAFRRGRNVLALQFHAEMGEDPRFDAWLEQWPDAVIDAGGCPLALRETHDALGPAAVAAGRAMIGAWLSQLN</sequence>
<gene>
    <name evidence="2" type="ORF">GCM10011614_09780</name>
</gene>
<dbReference type="EMBL" id="BMZA01000002">
    <property type="protein sequence ID" value="GGY96883.1"/>
    <property type="molecule type" value="Genomic_DNA"/>
</dbReference>
<dbReference type="SUPFAM" id="SSF52317">
    <property type="entry name" value="Class I glutamine amidotransferase-like"/>
    <property type="match status" value="1"/>
</dbReference>
<dbReference type="Gene3D" id="3.40.50.880">
    <property type="match status" value="1"/>
</dbReference>
<dbReference type="NCBIfam" id="NF005458">
    <property type="entry name" value="PRK07053.1"/>
    <property type="match status" value="1"/>
</dbReference>
<organism evidence="2 3">
    <name type="scientific">Novosphingobium colocasiae</name>
    <dbReference type="NCBI Taxonomy" id="1256513"/>
    <lineage>
        <taxon>Bacteria</taxon>
        <taxon>Pseudomonadati</taxon>
        <taxon>Pseudomonadota</taxon>
        <taxon>Alphaproteobacteria</taxon>
        <taxon>Sphingomonadales</taxon>
        <taxon>Sphingomonadaceae</taxon>
        <taxon>Novosphingobium</taxon>
    </lineage>
</organism>